<protein>
    <submittedName>
        <fullName evidence="1">Uncharacterized protein</fullName>
    </submittedName>
</protein>
<dbReference type="InterPro" id="IPR056908">
    <property type="entry name" value="Gp80-like"/>
</dbReference>
<dbReference type="RefSeq" id="WP_060800591.1">
    <property type="nucleotide sequence ID" value="NZ_KQ957105.1"/>
</dbReference>
<proteinExistence type="predicted"/>
<dbReference type="Pfam" id="PF23140">
    <property type="entry name" value="Gp80"/>
    <property type="match status" value="1"/>
</dbReference>
<comment type="caution">
    <text evidence="1">The sequence shown here is derived from an EMBL/GenBank/DDBJ whole genome shotgun (WGS) entry which is preliminary data.</text>
</comment>
<sequence>MNNMQMVEKNRVLKESLITRQVYCALENTEEVKAGSYKRVAVSFTEPSNGQVQNSKDIEFPIAQEDWGNITKISLYDALTDGNKIWEGTPEVVKSIGIASQYKIPVGYMIVRLR</sequence>
<organism evidence="1">
    <name type="scientific">Peptoniphilus harei</name>
    <dbReference type="NCBI Taxonomy" id="54005"/>
    <lineage>
        <taxon>Bacteria</taxon>
        <taxon>Bacillati</taxon>
        <taxon>Bacillota</taxon>
        <taxon>Tissierellia</taxon>
        <taxon>Tissierellales</taxon>
        <taxon>Peptoniphilaceae</taxon>
        <taxon>Peptoniphilus</taxon>
    </lineage>
</organism>
<dbReference type="PATRIC" id="fig|54005.3.peg.1564"/>
<gene>
    <name evidence="1" type="ORF">HMPREF3229_01602</name>
</gene>
<dbReference type="Proteomes" id="UP000070174">
    <property type="component" value="Unassembled WGS sequence"/>
</dbReference>
<evidence type="ECO:0000313" key="2">
    <source>
        <dbReference type="Proteomes" id="UP000070174"/>
    </source>
</evidence>
<accession>A0A133PKB2</accession>
<evidence type="ECO:0000313" key="1">
    <source>
        <dbReference type="EMBL" id="KXA28970.1"/>
    </source>
</evidence>
<name>A0A133PKB2_9FIRM</name>
<reference evidence="1 2" key="1">
    <citation type="submission" date="2016-01" db="EMBL/GenBank/DDBJ databases">
        <authorList>
            <person name="Oliw E.H."/>
        </authorList>
    </citation>
    <scope>NUCLEOTIDE SEQUENCE [LARGE SCALE GENOMIC DNA]</scope>
    <source>
        <strain evidence="1 2">CMW7756A</strain>
    </source>
</reference>
<dbReference type="AlphaFoldDB" id="A0A133PKB2"/>
<dbReference type="EMBL" id="LRQE01000039">
    <property type="protein sequence ID" value="KXA28970.1"/>
    <property type="molecule type" value="Genomic_DNA"/>
</dbReference>